<dbReference type="CDD" id="cd00555">
    <property type="entry name" value="Maf"/>
    <property type="match status" value="1"/>
</dbReference>
<dbReference type="GO" id="GO:0005737">
    <property type="term" value="C:cytoplasm"/>
    <property type="evidence" value="ECO:0007669"/>
    <property type="project" value="UniProtKB-SubCell"/>
</dbReference>
<dbReference type="HAMAP" id="MF_00528">
    <property type="entry name" value="Maf"/>
    <property type="match status" value="1"/>
</dbReference>
<comment type="subcellular location">
    <subcellularLocation>
        <location evidence="4">Cytoplasm</location>
    </subcellularLocation>
</comment>
<comment type="catalytic activity">
    <reaction evidence="4">
        <text>a 2'-deoxyribonucleoside 5'-triphosphate + H2O = a 2'-deoxyribonucleoside 5'-phosphate + diphosphate + H(+)</text>
        <dbReference type="Rhea" id="RHEA:44644"/>
        <dbReference type="ChEBI" id="CHEBI:15377"/>
        <dbReference type="ChEBI" id="CHEBI:15378"/>
        <dbReference type="ChEBI" id="CHEBI:33019"/>
        <dbReference type="ChEBI" id="CHEBI:61560"/>
        <dbReference type="ChEBI" id="CHEBI:65317"/>
        <dbReference type="EC" id="3.6.1.9"/>
    </reaction>
</comment>
<dbReference type="GO" id="GO:0009117">
    <property type="term" value="P:nucleotide metabolic process"/>
    <property type="evidence" value="ECO:0007669"/>
    <property type="project" value="UniProtKB-KW"/>
</dbReference>
<feature type="active site" description="Proton acceptor" evidence="4">
    <location>
        <position position="75"/>
    </location>
</feature>
<dbReference type="PANTHER" id="PTHR43213">
    <property type="entry name" value="BIFUNCTIONAL DTTP/UTP PYROPHOSPHATASE/METHYLTRANSFERASE PROTEIN-RELATED"/>
    <property type="match status" value="1"/>
</dbReference>
<dbReference type="SUPFAM" id="SSF52972">
    <property type="entry name" value="ITPase-like"/>
    <property type="match status" value="1"/>
</dbReference>
<dbReference type="Proteomes" id="UP000305888">
    <property type="component" value="Chromosome"/>
</dbReference>
<dbReference type="Gene3D" id="3.90.950.10">
    <property type="match status" value="1"/>
</dbReference>
<reference evidence="5 6" key="1">
    <citation type="submission" date="2019-06" db="EMBL/GenBank/DDBJ databases">
        <title>Genome sequence of Rhodobacteraceae bacterium D4M1.</title>
        <authorList>
            <person name="Cao J."/>
        </authorList>
    </citation>
    <scope>NUCLEOTIDE SEQUENCE [LARGE SCALE GENOMIC DNA]</scope>
    <source>
        <strain evidence="5 6">D4M1</strain>
    </source>
</reference>
<dbReference type="KEGG" id="ppru:FDP22_05590"/>
<protein>
    <recommendedName>
        <fullName evidence="4">Nucleoside triphosphate pyrophosphatase</fullName>
        <ecNumber evidence="4">3.6.1.9</ecNumber>
    </recommendedName>
    <alternativeName>
        <fullName evidence="4">Nucleotide pyrophosphatase</fullName>
        <shortName evidence="4">Nucleotide PPase</shortName>
    </alternativeName>
</protein>
<gene>
    <name evidence="5" type="ORF">FDP22_05590</name>
</gene>
<organism evidence="5 6">
    <name type="scientific">Paroceanicella profunda</name>
    <dbReference type="NCBI Taxonomy" id="2579971"/>
    <lineage>
        <taxon>Bacteria</taxon>
        <taxon>Pseudomonadati</taxon>
        <taxon>Pseudomonadota</taxon>
        <taxon>Alphaproteobacteria</taxon>
        <taxon>Rhodobacterales</taxon>
        <taxon>Paracoccaceae</taxon>
        <taxon>Paroceanicella</taxon>
    </lineage>
</organism>
<dbReference type="EMBL" id="CP040818">
    <property type="protein sequence ID" value="QDL91304.1"/>
    <property type="molecule type" value="Genomic_DNA"/>
</dbReference>
<evidence type="ECO:0000313" key="5">
    <source>
        <dbReference type="EMBL" id="QDL91304.1"/>
    </source>
</evidence>
<evidence type="ECO:0000256" key="2">
    <source>
        <dbReference type="ARBA" id="ARBA00022801"/>
    </source>
</evidence>
<name>A0A5B8FVC5_9RHOB</name>
<dbReference type="InterPro" id="IPR003697">
    <property type="entry name" value="Maf-like"/>
</dbReference>
<comment type="cofactor">
    <cofactor evidence="1 4">
        <name>a divalent metal cation</name>
        <dbReference type="ChEBI" id="CHEBI:60240"/>
    </cofactor>
</comment>
<keyword evidence="2 4" id="KW-0378">Hydrolase</keyword>
<evidence type="ECO:0000256" key="3">
    <source>
        <dbReference type="ARBA" id="ARBA00023080"/>
    </source>
</evidence>
<dbReference type="Pfam" id="PF02545">
    <property type="entry name" value="Maf"/>
    <property type="match status" value="1"/>
</dbReference>
<dbReference type="EC" id="3.6.1.9" evidence="4"/>
<keyword evidence="6" id="KW-1185">Reference proteome</keyword>
<dbReference type="PANTHER" id="PTHR43213:SF5">
    <property type="entry name" value="BIFUNCTIONAL DTTP_UTP PYROPHOSPHATASE_METHYLTRANSFERASE PROTEIN-RELATED"/>
    <property type="match status" value="1"/>
</dbReference>
<keyword evidence="4" id="KW-0963">Cytoplasm</keyword>
<evidence type="ECO:0000256" key="1">
    <source>
        <dbReference type="ARBA" id="ARBA00001968"/>
    </source>
</evidence>
<accession>A0A5B8FVC5</accession>
<comment type="caution">
    <text evidence="4">Lacks conserved residue(s) required for the propagation of feature annotation.</text>
</comment>
<dbReference type="GO" id="GO:0047429">
    <property type="term" value="F:nucleoside triphosphate diphosphatase activity"/>
    <property type="evidence" value="ECO:0007669"/>
    <property type="project" value="UniProtKB-EC"/>
</dbReference>
<comment type="similarity">
    <text evidence="4">Belongs to the Maf family.</text>
</comment>
<comment type="catalytic activity">
    <reaction evidence="4">
        <text>a ribonucleoside 5'-triphosphate + H2O = a ribonucleoside 5'-phosphate + diphosphate + H(+)</text>
        <dbReference type="Rhea" id="RHEA:23996"/>
        <dbReference type="ChEBI" id="CHEBI:15377"/>
        <dbReference type="ChEBI" id="CHEBI:15378"/>
        <dbReference type="ChEBI" id="CHEBI:33019"/>
        <dbReference type="ChEBI" id="CHEBI:58043"/>
        <dbReference type="ChEBI" id="CHEBI:61557"/>
        <dbReference type="EC" id="3.6.1.9"/>
    </reaction>
</comment>
<dbReference type="AlphaFoldDB" id="A0A5B8FVC5"/>
<dbReference type="OrthoDB" id="9813962at2"/>
<keyword evidence="3 4" id="KW-0546">Nucleotide metabolism</keyword>
<dbReference type="PIRSF" id="PIRSF006305">
    <property type="entry name" value="Maf"/>
    <property type="match status" value="1"/>
</dbReference>
<evidence type="ECO:0000256" key="4">
    <source>
        <dbReference type="HAMAP-Rule" id="MF_00528"/>
    </source>
</evidence>
<proteinExistence type="inferred from homology"/>
<dbReference type="InterPro" id="IPR029001">
    <property type="entry name" value="ITPase-like_fam"/>
</dbReference>
<comment type="function">
    <text evidence="4">Nucleoside triphosphate pyrophosphatase. May have a dual role in cell division arrest and in preventing the incorporation of modified nucleotides into cellular nucleic acids.</text>
</comment>
<dbReference type="RefSeq" id="WP_138575702.1">
    <property type="nucleotide sequence ID" value="NZ_CP040818.1"/>
</dbReference>
<sequence>MSNVILASRSAARVQMLRDAGVPFEAVGASVDEDMMKAALAAEALSPRDIADALAEAKALKISRRHPEALVIGADQVLDLDGRLFDKPDTVATARAHLLALRGKTHVLHSAAVIARGGAPVWRHVGRARLSVRPFSDAFLDDYLDIEGEAVLGCVGAYRLEGPGVQLFSRVEGDHFTVLGLPLLETLDYLRTTGALLS</sequence>
<evidence type="ECO:0000313" key="6">
    <source>
        <dbReference type="Proteomes" id="UP000305888"/>
    </source>
</evidence>